<name>A0A813VRD9_9BILA</name>
<dbReference type="EMBL" id="CAJNOQ010000840">
    <property type="protein sequence ID" value="CAF0843969.1"/>
    <property type="molecule type" value="Genomic_DNA"/>
</dbReference>
<protein>
    <submittedName>
        <fullName evidence="1">Uncharacterized protein</fullName>
    </submittedName>
</protein>
<dbReference type="EMBL" id="CAJOBC010000839">
    <property type="protein sequence ID" value="CAF3631384.1"/>
    <property type="molecule type" value="Genomic_DNA"/>
</dbReference>
<dbReference type="Proteomes" id="UP000663829">
    <property type="component" value="Unassembled WGS sequence"/>
</dbReference>
<gene>
    <name evidence="1" type="ORF">GPM918_LOCUS5713</name>
    <name evidence="2" type="ORF">SRO942_LOCUS5711</name>
</gene>
<evidence type="ECO:0000313" key="3">
    <source>
        <dbReference type="Proteomes" id="UP000663829"/>
    </source>
</evidence>
<reference evidence="1" key="1">
    <citation type="submission" date="2021-02" db="EMBL/GenBank/DDBJ databases">
        <authorList>
            <person name="Nowell W R."/>
        </authorList>
    </citation>
    <scope>NUCLEOTIDE SEQUENCE</scope>
</reference>
<keyword evidence="3" id="KW-1185">Reference proteome</keyword>
<feature type="non-terminal residue" evidence="1">
    <location>
        <position position="1"/>
    </location>
</feature>
<dbReference type="Proteomes" id="UP000681722">
    <property type="component" value="Unassembled WGS sequence"/>
</dbReference>
<dbReference type="AlphaFoldDB" id="A0A813VRD9"/>
<proteinExistence type="predicted"/>
<sequence length="236" mass="26552">MDLRRRRMQALDVTTGSMEAGKGLTKSIGKSLFHTSVGIFCLYSEVTDTLSKLSSLYDPYHISRPRPIVTDIVSVDKAGGLVAWHDLKDGVQDLYKKPSKGAKVHGLFVRQYKEELLSLYPECDVISMNETIVSFMEMGQFHRVLRLGEIIPYHLLGSNVHSCRRYITRQLPASTAANLASGTTPYLAQVLTTTANLPCNSCSKLRQQLTILIYEMLSLENTMKSKICEYVQRRLT</sequence>
<organism evidence="1 3">
    <name type="scientific">Didymodactylos carnosus</name>
    <dbReference type="NCBI Taxonomy" id="1234261"/>
    <lineage>
        <taxon>Eukaryota</taxon>
        <taxon>Metazoa</taxon>
        <taxon>Spiralia</taxon>
        <taxon>Gnathifera</taxon>
        <taxon>Rotifera</taxon>
        <taxon>Eurotatoria</taxon>
        <taxon>Bdelloidea</taxon>
        <taxon>Philodinida</taxon>
        <taxon>Philodinidae</taxon>
        <taxon>Didymodactylos</taxon>
    </lineage>
</organism>
<evidence type="ECO:0000313" key="1">
    <source>
        <dbReference type="EMBL" id="CAF0843969.1"/>
    </source>
</evidence>
<accession>A0A813VRD9</accession>
<comment type="caution">
    <text evidence="1">The sequence shown here is derived from an EMBL/GenBank/DDBJ whole genome shotgun (WGS) entry which is preliminary data.</text>
</comment>
<evidence type="ECO:0000313" key="2">
    <source>
        <dbReference type="EMBL" id="CAF3631384.1"/>
    </source>
</evidence>